<comment type="caution">
    <text evidence="2">The sequence shown here is derived from an EMBL/GenBank/DDBJ whole genome shotgun (WGS) entry which is preliminary data.</text>
</comment>
<dbReference type="OrthoDB" id="409992at2759"/>
<gene>
    <name evidence="2" type="primary">ilvE</name>
    <name evidence="2" type="ORF">SNAT2548_LOCUS7884</name>
</gene>
<evidence type="ECO:0000256" key="1">
    <source>
        <dbReference type="SAM" id="MobiDB-lite"/>
    </source>
</evidence>
<evidence type="ECO:0000313" key="2">
    <source>
        <dbReference type="EMBL" id="CAE7218760.1"/>
    </source>
</evidence>
<sequence length="379" mass="40937">MLQSLATFGAGVFTGQSLQTCHAALPQCSLSEDRARLLLRCHGAHVPQLPGPGVLSRQRPQLSVRLGAIEKQTGPGDYADSDRLYETKGSDHSEPVECNWRFGDVLTFLVTADDVLQGGLRFSLLSRTDFRFGPLQMELAQTVELGAGALDLRDALKALPHGPPQGKTRFRESPVLQIALLQMQSGCPLDVAATAYVSLTYFGDPSRLLQEAAKAERPLLKRIADPCLDPCRHCADSDAAQQHALPRTSFAEPDSEQPPDSDYNTCEVPSYLYNSWSPEARCPSESPSGCRVSPDPWTPQQSAPRSGHFAWPGAPRSRDAEALCTTGLRGVADVGKQGVQRRDGPLGPSTSLPQPLVVKLRLQQPVPSSQVESAEGLPT</sequence>
<evidence type="ECO:0000313" key="3">
    <source>
        <dbReference type="Proteomes" id="UP000604046"/>
    </source>
</evidence>
<reference evidence="2" key="1">
    <citation type="submission" date="2021-02" db="EMBL/GenBank/DDBJ databases">
        <authorList>
            <person name="Dougan E. K."/>
            <person name="Rhodes N."/>
            <person name="Thang M."/>
            <person name="Chan C."/>
        </authorList>
    </citation>
    <scope>NUCLEOTIDE SEQUENCE</scope>
</reference>
<proteinExistence type="predicted"/>
<dbReference type="EMBL" id="CAJNDS010000564">
    <property type="protein sequence ID" value="CAE7218760.1"/>
    <property type="molecule type" value="Genomic_DNA"/>
</dbReference>
<accession>A0A812JYY5</accession>
<keyword evidence="3" id="KW-1185">Reference proteome</keyword>
<feature type="region of interest" description="Disordered" evidence="1">
    <location>
        <begin position="334"/>
        <end position="355"/>
    </location>
</feature>
<dbReference type="AlphaFoldDB" id="A0A812JYY5"/>
<feature type="region of interest" description="Disordered" evidence="1">
    <location>
        <begin position="284"/>
        <end position="308"/>
    </location>
</feature>
<name>A0A812JYY5_9DINO</name>
<dbReference type="Proteomes" id="UP000604046">
    <property type="component" value="Unassembled WGS sequence"/>
</dbReference>
<protein>
    <submittedName>
        <fullName evidence="2">IlvE protein</fullName>
    </submittedName>
</protein>
<organism evidence="2 3">
    <name type="scientific">Symbiodinium natans</name>
    <dbReference type="NCBI Taxonomy" id="878477"/>
    <lineage>
        <taxon>Eukaryota</taxon>
        <taxon>Sar</taxon>
        <taxon>Alveolata</taxon>
        <taxon>Dinophyceae</taxon>
        <taxon>Suessiales</taxon>
        <taxon>Symbiodiniaceae</taxon>
        <taxon>Symbiodinium</taxon>
    </lineage>
</organism>